<protein>
    <submittedName>
        <fullName evidence="2">TfoX/Sxy family protein</fullName>
    </submittedName>
</protein>
<name>A0ABV7EMV6_9GAMM</name>
<gene>
    <name evidence="2" type="ORF">ACFOSU_04690</name>
</gene>
<keyword evidence="3" id="KW-1185">Reference proteome</keyword>
<dbReference type="Pfam" id="PF04993">
    <property type="entry name" value="TfoX_N"/>
    <property type="match status" value="1"/>
</dbReference>
<comment type="caution">
    <text evidence="2">The sequence shown here is derived from an EMBL/GenBank/DDBJ whole genome shotgun (WGS) entry which is preliminary data.</text>
</comment>
<accession>A0ABV7EMV6</accession>
<dbReference type="InterPro" id="IPR007076">
    <property type="entry name" value="TfoX_N"/>
</dbReference>
<organism evidence="2 3">
    <name type="scientific">Salinisphaera aquimarina</name>
    <dbReference type="NCBI Taxonomy" id="2094031"/>
    <lineage>
        <taxon>Bacteria</taxon>
        <taxon>Pseudomonadati</taxon>
        <taxon>Pseudomonadota</taxon>
        <taxon>Gammaproteobacteria</taxon>
        <taxon>Salinisphaerales</taxon>
        <taxon>Salinisphaeraceae</taxon>
        <taxon>Salinisphaera</taxon>
    </lineage>
</organism>
<dbReference type="Proteomes" id="UP001595462">
    <property type="component" value="Unassembled WGS sequence"/>
</dbReference>
<reference evidence="3" key="1">
    <citation type="journal article" date="2019" name="Int. J. Syst. Evol. Microbiol.">
        <title>The Global Catalogue of Microorganisms (GCM) 10K type strain sequencing project: providing services to taxonomists for standard genome sequencing and annotation.</title>
        <authorList>
            <consortium name="The Broad Institute Genomics Platform"/>
            <consortium name="The Broad Institute Genome Sequencing Center for Infectious Disease"/>
            <person name="Wu L."/>
            <person name="Ma J."/>
        </authorList>
    </citation>
    <scope>NUCLEOTIDE SEQUENCE [LARGE SCALE GENOMIC DNA]</scope>
    <source>
        <strain evidence="3">KCTC 52640</strain>
    </source>
</reference>
<evidence type="ECO:0000313" key="2">
    <source>
        <dbReference type="EMBL" id="MFC3103183.1"/>
    </source>
</evidence>
<dbReference type="Gene3D" id="3.30.1460.30">
    <property type="entry name" value="YgaC/TfoX-N like chaperone"/>
    <property type="match status" value="1"/>
</dbReference>
<evidence type="ECO:0000313" key="3">
    <source>
        <dbReference type="Proteomes" id="UP001595462"/>
    </source>
</evidence>
<evidence type="ECO:0000259" key="1">
    <source>
        <dbReference type="Pfam" id="PF04993"/>
    </source>
</evidence>
<sequence length="117" mass="12631">MTFDPGLAERLREAFAAADVQDISERAMFGGLVFMVGGHMACGIVADDLMVRVGPDQYAEALARPHARAMDFTGRPLRGFVFVAPPGFEADTDLMHWLETSLCFVASLPPRAGKADS</sequence>
<dbReference type="EMBL" id="JBHRSS010000003">
    <property type="protein sequence ID" value="MFC3103183.1"/>
    <property type="molecule type" value="Genomic_DNA"/>
</dbReference>
<proteinExistence type="predicted"/>
<dbReference type="RefSeq" id="WP_380686969.1">
    <property type="nucleotide sequence ID" value="NZ_JBHRSS010000003.1"/>
</dbReference>
<dbReference type="SUPFAM" id="SSF159894">
    <property type="entry name" value="YgaC/TfoX-N like"/>
    <property type="match status" value="1"/>
</dbReference>
<feature type="domain" description="TfoX N-terminal" evidence="1">
    <location>
        <begin position="18"/>
        <end position="102"/>
    </location>
</feature>